<evidence type="ECO:0000313" key="2">
    <source>
        <dbReference type="EMBL" id="KKT52301.1"/>
    </source>
</evidence>
<proteinExistence type="predicted"/>
<evidence type="ECO:0000259" key="1">
    <source>
        <dbReference type="Pfam" id="PF01467"/>
    </source>
</evidence>
<dbReference type="InterPro" id="IPR014729">
    <property type="entry name" value="Rossmann-like_a/b/a_fold"/>
</dbReference>
<accession>A0A0G1HYR5</accession>
<protein>
    <recommendedName>
        <fullName evidence="1">Cytidyltransferase-like domain-containing protein</fullName>
    </recommendedName>
</protein>
<name>A0A0G1HYR5_9BACT</name>
<dbReference type="GO" id="GO:0003824">
    <property type="term" value="F:catalytic activity"/>
    <property type="evidence" value="ECO:0007669"/>
    <property type="project" value="InterPro"/>
</dbReference>
<dbReference type="Gene3D" id="3.40.50.620">
    <property type="entry name" value="HUPs"/>
    <property type="match status" value="1"/>
</dbReference>
<dbReference type="Proteomes" id="UP000034006">
    <property type="component" value="Unassembled WGS sequence"/>
</dbReference>
<dbReference type="NCBIfam" id="TIGR00125">
    <property type="entry name" value="cyt_tran_rel"/>
    <property type="match status" value="1"/>
</dbReference>
<dbReference type="InterPro" id="IPR004821">
    <property type="entry name" value="Cyt_trans-like"/>
</dbReference>
<reference evidence="2 3" key="1">
    <citation type="journal article" date="2015" name="Nature">
        <title>rRNA introns, odd ribosomes, and small enigmatic genomes across a large radiation of phyla.</title>
        <authorList>
            <person name="Brown C.T."/>
            <person name="Hug L.A."/>
            <person name="Thomas B.C."/>
            <person name="Sharon I."/>
            <person name="Castelle C.J."/>
            <person name="Singh A."/>
            <person name="Wilkins M.J."/>
            <person name="Williams K.H."/>
            <person name="Banfield J.F."/>
        </authorList>
    </citation>
    <scope>NUCLEOTIDE SEQUENCE [LARGE SCALE GENOMIC DNA]</scope>
</reference>
<organism evidence="2 3">
    <name type="scientific">Candidatus Collierbacteria bacterium GW2011_GWB2_44_22</name>
    <dbReference type="NCBI Taxonomy" id="1618387"/>
    <lineage>
        <taxon>Bacteria</taxon>
        <taxon>Candidatus Collieribacteriota</taxon>
    </lineage>
</organism>
<gene>
    <name evidence="2" type="ORF">UW44_C0003G0144</name>
</gene>
<comment type="caution">
    <text evidence="2">The sequence shown here is derived from an EMBL/GenBank/DDBJ whole genome shotgun (WGS) entry which is preliminary data.</text>
</comment>
<sequence>MKEIGVLLGRFSPFHKGHQAQVDLMIKERGLENCMIIVGSADSYNHRTPFSYEQRREIIKQIYPEIRIVPLPDINPELVYFDGSTNDRWLAEIKKLENSMAVRFVFYGGSKEDLAILATKFRTKIAVSRYGDPMIRSATEVRKALENDEYENLKQLLYPRTIPTIIKYYDKFKKTQLDQIVE</sequence>
<feature type="domain" description="Cytidyltransferase-like" evidence="1">
    <location>
        <begin position="7"/>
        <end position="77"/>
    </location>
</feature>
<dbReference type="SUPFAM" id="SSF52374">
    <property type="entry name" value="Nucleotidylyl transferase"/>
    <property type="match status" value="1"/>
</dbReference>
<dbReference type="EMBL" id="LCIH01000003">
    <property type="protein sequence ID" value="KKT52301.1"/>
    <property type="molecule type" value="Genomic_DNA"/>
</dbReference>
<dbReference type="Pfam" id="PF01467">
    <property type="entry name" value="CTP_transf_like"/>
    <property type="match status" value="1"/>
</dbReference>
<dbReference type="STRING" id="1618387.UW44_C0003G0144"/>
<evidence type="ECO:0000313" key="3">
    <source>
        <dbReference type="Proteomes" id="UP000034006"/>
    </source>
</evidence>
<dbReference type="AlphaFoldDB" id="A0A0G1HYR5"/>